<evidence type="ECO:0000259" key="1">
    <source>
        <dbReference type="PROSITE" id="PS51352"/>
    </source>
</evidence>
<dbReference type="EMBL" id="JAPDPI010000038">
    <property type="protein sequence ID" value="MCW3807129.1"/>
    <property type="molecule type" value="Genomic_DNA"/>
</dbReference>
<dbReference type="CDD" id="cd02966">
    <property type="entry name" value="TlpA_like_family"/>
    <property type="match status" value="1"/>
</dbReference>
<dbReference type="AlphaFoldDB" id="A0AAE3SL70"/>
<evidence type="ECO:0000313" key="2">
    <source>
        <dbReference type="EMBL" id="MCW3807129.1"/>
    </source>
</evidence>
<dbReference type="PANTHER" id="PTHR42852:SF17">
    <property type="entry name" value="THIOREDOXIN-LIKE PROTEIN HI_1115"/>
    <property type="match status" value="1"/>
</dbReference>
<dbReference type="RefSeq" id="WP_301201231.1">
    <property type="nucleotide sequence ID" value="NZ_JAPDPI010000038.1"/>
</dbReference>
<dbReference type="InterPro" id="IPR050553">
    <property type="entry name" value="Thioredoxin_ResA/DsbE_sf"/>
</dbReference>
<evidence type="ECO:0000313" key="3">
    <source>
        <dbReference type="Proteomes" id="UP001207408"/>
    </source>
</evidence>
<reference evidence="2" key="1">
    <citation type="submission" date="2022-10" db="EMBL/GenBank/DDBJ databases">
        <authorList>
            <person name="Yu W.X."/>
        </authorList>
    </citation>
    <scope>NUCLEOTIDE SEQUENCE</scope>
    <source>
        <strain evidence="2">D04</strain>
    </source>
</reference>
<proteinExistence type="predicted"/>
<dbReference type="GO" id="GO:0016491">
    <property type="term" value="F:oxidoreductase activity"/>
    <property type="evidence" value="ECO:0007669"/>
    <property type="project" value="InterPro"/>
</dbReference>
<protein>
    <submittedName>
        <fullName evidence="2">TlpA family protein disulfide reductase</fullName>
    </submittedName>
</protein>
<dbReference type="InterPro" id="IPR036249">
    <property type="entry name" value="Thioredoxin-like_sf"/>
</dbReference>
<name>A0AAE3SL70_9BACT</name>
<dbReference type="GO" id="GO:0016209">
    <property type="term" value="F:antioxidant activity"/>
    <property type="evidence" value="ECO:0007669"/>
    <property type="project" value="InterPro"/>
</dbReference>
<dbReference type="Proteomes" id="UP001207408">
    <property type="component" value="Unassembled WGS sequence"/>
</dbReference>
<accession>A0AAE3SL70</accession>
<dbReference type="PANTHER" id="PTHR42852">
    <property type="entry name" value="THIOL:DISULFIDE INTERCHANGE PROTEIN DSBE"/>
    <property type="match status" value="1"/>
</dbReference>
<dbReference type="InterPro" id="IPR013766">
    <property type="entry name" value="Thioredoxin_domain"/>
</dbReference>
<sequence>MRIIFNYALVVVGLLCLISCKETIETQDAPLVLEPQMAFMGKPLSISYDDSKTNLAGKDDINAVFYYCSNYVWRAQDVNLTKKHGLWKGEVHVPDSAALVAFKFVSGTEEDTSNGLAQYVQLTVDQDTLNPPSSFMSWCLLRAPGFEQFSIPNYISDSAKIDTKQIFFFWINQELKVHPEEQKNIGYLAARAMKMNGKAVGNAIIKNDVNLILSLDSAGEATDLDLYHACEMAKTYEYNGALAAHVEEVSLNKYPDGIAARDQEILRIFRIADIQEKEEAMAAFVKRFPYKKWKDINTYNSDMYLGKNFQSVIYNQIIKHNNYGLAKEYLHEVPFMNLTTSFWHMIQIPYEKEMLSAQELLPTANMLMTEIFNRQRTQKDLVYTDREWNNHILNQHKDAILDYALILDETGSVEEAYTWLQKVDCYFNGSSSKFTDFYLTILDKTGHSEKAENLILKGVAANTVSPGMIARLKSIYAQKNGSEEGFEAYYQGLKPLTEIEKHHKEIKDSFINKDIELYPYETLNGGDFNMADMKGKILILDFWATWCGPCKAAMPGMNMAYQQYKEDDGVKFYFISTMESAKNYKSQIEKFLKQKDYQFTVLLDKKNPQTDKGDYAYSRYAKTFGFSGIPQKLIIDAKGKVRWISTGYYGSPSALADEISFIIEELKKEV</sequence>
<dbReference type="Gene3D" id="3.40.30.10">
    <property type="entry name" value="Glutaredoxin"/>
    <property type="match status" value="1"/>
</dbReference>
<dbReference type="InterPro" id="IPR000866">
    <property type="entry name" value="AhpC/TSA"/>
</dbReference>
<dbReference type="SUPFAM" id="SSF52833">
    <property type="entry name" value="Thioredoxin-like"/>
    <property type="match status" value="1"/>
</dbReference>
<comment type="caution">
    <text evidence="2">The sequence shown here is derived from an EMBL/GenBank/DDBJ whole genome shotgun (WGS) entry which is preliminary data.</text>
</comment>
<organism evidence="2 3">
    <name type="scientific">Plebeiibacterium marinum</name>
    <dbReference type="NCBI Taxonomy" id="2992111"/>
    <lineage>
        <taxon>Bacteria</taxon>
        <taxon>Pseudomonadati</taxon>
        <taxon>Bacteroidota</taxon>
        <taxon>Bacteroidia</taxon>
        <taxon>Marinilabiliales</taxon>
        <taxon>Marinilabiliaceae</taxon>
        <taxon>Plebeiibacterium</taxon>
    </lineage>
</organism>
<dbReference type="PROSITE" id="PS51352">
    <property type="entry name" value="THIOREDOXIN_2"/>
    <property type="match status" value="1"/>
</dbReference>
<gene>
    <name evidence="2" type="ORF">OM074_15945</name>
</gene>
<keyword evidence="3" id="KW-1185">Reference proteome</keyword>
<dbReference type="Pfam" id="PF00578">
    <property type="entry name" value="AhpC-TSA"/>
    <property type="match status" value="1"/>
</dbReference>
<feature type="domain" description="Thioredoxin" evidence="1">
    <location>
        <begin position="509"/>
        <end position="668"/>
    </location>
</feature>